<name>A0A8C5FBJ9_GADMO</name>
<evidence type="ECO:0000256" key="10">
    <source>
        <dbReference type="ARBA" id="ARBA00023278"/>
    </source>
</evidence>
<dbReference type="GO" id="GO:0005581">
    <property type="term" value="C:collagen trimer"/>
    <property type="evidence" value="ECO:0007669"/>
    <property type="project" value="UniProtKB-KW"/>
</dbReference>
<evidence type="ECO:0000256" key="2">
    <source>
        <dbReference type="ARBA" id="ARBA00022525"/>
    </source>
</evidence>
<keyword evidence="6" id="KW-0391">Immunity</keyword>
<dbReference type="SMART" id="SM00110">
    <property type="entry name" value="C1Q"/>
    <property type="match status" value="1"/>
</dbReference>
<reference evidence="13" key="1">
    <citation type="submission" date="2025-08" db="UniProtKB">
        <authorList>
            <consortium name="Ensembl"/>
        </authorList>
    </citation>
    <scope>IDENTIFICATION</scope>
</reference>
<dbReference type="PANTHER" id="PTHR15427">
    <property type="entry name" value="EMILIN ELASTIN MICROFIBRIL INTERFACE-LOCATED PROTEIN ELASTIN MICROFIBRIL INTERFACER"/>
    <property type="match status" value="1"/>
</dbReference>
<dbReference type="PANTHER" id="PTHR15427:SF26">
    <property type="entry name" value="COMPLEMENT C1Q SUBCOMPONENT SUBUNIT A"/>
    <property type="match status" value="1"/>
</dbReference>
<dbReference type="GeneTree" id="ENSGT00940000162143"/>
<keyword evidence="7" id="KW-0180">Complement pathway</keyword>
<keyword evidence="3" id="KW-0272">Extracellular matrix</keyword>
<dbReference type="Ensembl" id="ENSGMOT00000072531.1">
    <property type="protein sequence ID" value="ENSGMOP00000024643.1"/>
    <property type="gene ID" value="ENSGMOG00000024262.1"/>
</dbReference>
<dbReference type="Pfam" id="PF00386">
    <property type="entry name" value="C1q"/>
    <property type="match status" value="1"/>
</dbReference>
<evidence type="ECO:0000256" key="6">
    <source>
        <dbReference type="ARBA" id="ARBA00022859"/>
    </source>
</evidence>
<evidence type="ECO:0000256" key="5">
    <source>
        <dbReference type="ARBA" id="ARBA00022737"/>
    </source>
</evidence>
<dbReference type="InterPro" id="IPR001073">
    <property type="entry name" value="C1q_dom"/>
</dbReference>
<dbReference type="PROSITE" id="PS50871">
    <property type="entry name" value="C1Q"/>
    <property type="match status" value="1"/>
</dbReference>
<keyword evidence="4" id="KW-0399">Innate immunity</keyword>
<evidence type="ECO:0000256" key="11">
    <source>
        <dbReference type="SAM" id="MobiDB-lite"/>
    </source>
</evidence>
<organism evidence="13 14">
    <name type="scientific">Gadus morhua</name>
    <name type="common">Atlantic cod</name>
    <dbReference type="NCBI Taxonomy" id="8049"/>
    <lineage>
        <taxon>Eukaryota</taxon>
        <taxon>Metazoa</taxon>
        <taxon>Chordata</taxon>
        <taxon>Craniata</taxon>
        <taxon>Vertebrata</taxon>
        <taxon>Euteleostomi</taxon>
        <taxon>Actinopterygii</taxon>
        <taxon>Neopterygii</taxon>
        <taxon>Teleostei</taxon>
        <taxon>Neoteleostei</taxon>
        <taxon>Acanthomorphata</taxon>
        <taxon>Zeiogadaria</taxon>
        <taxon>Gadariae</taxon>
        <taxon>Gadiformes</taxon>
        <taxon>Gadoidei</taxon>
        <taxon>Gadidae</taxon>
        <taxon>Gadus</taxon>
    </lineage>
</organism>
<sequence length="271" mass="28978">MYNNHNILYNDNNISEVPSCETMGIQRGVLILVGVALLQWAVPASSSCKGTDGRPGEAGLAGRDGWPGIRGDKGQSAPPDVAAGPLLKGAKGKRGPQGLTGPMGYQGDPGEEGQSGAPGPTGSRGGDVNQARIVIHRSAFSVVRTLNTYPQNNQKVIFQDVIVNTPGDFSLSTGIFTCRVPGVYYFVFHAYSKVSMCLRLKSDTLSPTVLEFCDYNSRETGQVLSGGGVLQLTRGMKVWMEGFRDNQPATVTTDTQEKKIIFNGFLVFPTS</sequence>
<keyword evidence="9" id="KW-0325">Glycoprotein</keyword>
<proteinExistence type="predicted"/>
<evidence type="ECO:0000256" key="3">
    <source>
        <dbReference type="ARBA" id="ARBA00022530"/>
    </source>
</evidence>
<protein>
    <recommendedName>
        <fullName evidence="12">C1q domain-containing protein</fullName>
    </recommendedName>
</protein>
<keyword evidence="2" id="KW-0964">Secreted</keyword>
<dbReference type="OMA" id="RNITTYP"/>
<evidence type="ECO:0000256" key="4">
    <source>
        <dbReference type="ARBA" id="ARBA00022588"/>
    </source>
</evidence>
<dbReference type="GO" id="GO:0006958">
    <property type="term" value="P:complement activation, classical pathway"/>
    <property type="evidence" value="ECO:0007669"/>
    <property type="project" value="UniProtKB-KW"/>
</dbReference>
<dbReference type="Proteomes" id="UP000694546">
    <property type="component" value="Chromosome 13"/>
</dbReference>
<keyword evidence="10" id="KW-0379">Hydroxylation</keyword>
<reference evidence="13" key="2">
    <citation type="submission" date="2025-09" db="UniProtKB">
        <authorList>
            <consortium name="Ensembl"/>
        </authorList>
    </citation>
    <scope>IDENTIFICATION</scope>
</reference>
<dbReference type="PRINTS" id="PR00007">
    <property type="entry name" value="COMPLEMNTC1Q"/>
</dbReference>
<keyword evidence="14" id="KW-1185">Reference proteome</keyword>
<dbReference type="SUPFAM" id="SSF49842">
    <property type="entry name" value="TNF-like"/>
    <property type="match status" value="1"/>
</dbReference>
<dbReference type="AlphaFoldDB" id="A0A8C5FBJ9"/>
<feature type="region of interest" description="Disordered" evidence="11">
    <location>
        <begin position="46"/>
        <end position="127"/>
    </location>
</feature>
<accession>A0A8C5FBJ9</accession>
<dbReference type="GO" id="GO:0045087">
    <property type="term" value="P:innate immune response"/>
    <property type="evidence" value="ECO:0007669"/>
    <property type="project" value="UniProtKB-KW"/>
</dbReference>
<dbReference type="Gene3D" id="2.60.120.40">
    <property type="match status" value="1"/>
</dbReference>
<feature type="domain" description="C1q" evidence="12">
    <location>
        <begin position="133"/>
        <end position="271"/>
    </location>
</feature>
<dbReference type="InterPro" id="IPR008983">
    <property type="entry name" value="Tumour_necrosis_fac-like_dom"/>
</dbReference>
<dbReference type="InterPro" id="IPR050392">
    <property type="entry name" value="Collagen/C1q_domain"/>
</dbReference>
<keyword evidence="8" id="KW-1015">Disulfide bond</keyword>
<evidence type="ECO:0000259" key="12">
    <source>
        <dbReference type="PROSITE" id="PS50871"/>
    </source>
</evidence>
<evidence type="ECO:0000313" key="14">
    <source>
        <dbReference type="Proteomes" id="UP000694546"/>
    </source>
</evidence>
<evidence type="ECO:0000256" key="1">
    <source>
        <dbReference type="ARBA" id="ARBA00004498"/>
    </source>
</evidence>
<evidence type="ECO:0000313" key="13">
    <source>
        <dbReference type="Ensembl" id="ENSGMOP00000024643.1"/>
    </source>
</evidence>
<comment type="subcellular location">
    <subcellularLocation>
        <location evidence="1">Secreted</location>
        <location evidence="1">Extracellular space</location>
        <location evidence="1">Extracellular matrix</location>
    </subcellularLocation>
</comment>
<evidence type="ECO:0000256" key="7">
    <source>
        <dbReference type="ARBA" id="ARBA00022875"/>
    </source>
</evidence>
<keyword evidence="5" id="KW-0677">Repeat</keyword>
<evidence type="ECO:0000256" key="9">
    <source>
        <dbReference type="ARBA" id="ARBA00023180"/>
    </source>
</evidence>
<evidence type="ECO:0000256" key="8">
    <source>
        <dbReference type="ARBA" id="ARBA00023157"/>
    </source>
</evidence>